<keyword evidence="1" id="KW-0460">Magnesium</keyword>
<comment type="similarity">
    <text evidence="1">Belongs to the PP2C family.</text>
</comment>
<dbReference type="InterPro" id="IPR039123">
    <property type="entry name" value="PPTC7"/>
</dbReference>
<evidence type="ECO:0000259" key="2">
    <source>
        <dbReference type="PROSITE" id="PS51746"/>
    </source>
</evidence>
<keyword evidence="1" id="KW-0464">Manganese</keyword>
<organism evidence="3">
    <name type="scientific">Eutreptiella gymnastica</name>
    <dbReference type="NCBI Taxonomy" id="73025"/>
    <lineage>
        <taxon>Eukaryota</taxon>
        <taxon>Discoba</taxon>
        <taxon>Euglenozoa</taxon>
        <taxon>Euglenida</taxon>
        <taxon>Spirocuta</taxon>
        <taxon>Euglenophyceae</taxon>
        <taxon>Eutreptiales</taxon>
        <taxon>Eutreptiaceae</taxon>
        <taxon>Eutreptiella</taxon>
    </lineage>
</organism>
<comment type="cofactor">
    <cofactor evidence="1">
        <name>Mg(2+)</name>
        <dbReference type="ChEBI" id="CHEBI:18420"/>
    </cofactor>
</comment>
<proteinExistence type="inferred from homology"/>
<comment type="cofactor">
    <cofactor evidence="1">
        <name>Mn(2+)</name>
        <dbReference type="ChEBI" id="CHEBI:29035"/>
    </cofactor>
</comment>
<accession>A0A7S1JCH3</accession>
<dbReference type="GO" id="GO:0004722">
    <property type="term" value="F:protein serine/threonine phosphatase activity"/>
    <property type="evidence" value="ECO:0007669"/>
    <property type="project" value="UniProtKB-EC"/>
</dbReference>
<keyword evidence="1" id="KW-0378">Hydrolase</keyword>
<evidence type="ECO:0000313" key="3">
    <source>
        <dbReference type="EMBL" id="CAD9039579.1"/>
    </source>
</evidence>
<keyword evidence="1" id="KW-0479">Metal-binding</keyword>
<dbReference type="InterPro" id="IPR036457">
    <property type="entry name" value="PPM-type-like_dom_sf"/>
</dbReference>
<keyword evidence="1" id="KW-0904">Protein phosphatase</keyword>
<sequence>MFSRLLRSPVIKGSILQVRGRVFSSEPVIKYQLKCSVGFLPHPLKKPYGEDAYFICEESGAVGVADGSSTVCIAILNGDVVDVCNLGDSGFMLVRNGEIVHMSKEQTHGFNYPFQLGVESMDTPIDADLTQHTVTEGDILVLATDGVFDNLFQEQILELLQNAKEDDISTLGPRLADLASDMASDRTWTSPYALKCHSMLGIAHSGGKMDDITAVVGRICAI</sequence>
<protein>
    <recommendedName>
        <fullName evidence="1">Protein phosphatase</fullName>
        <ecNumber evidence="1">3.1.3.16</ecNumber>
    </recommendedName>
</protein>
<dbReference type="PANTHER" id="PTHR12320">
    <property type="entry name" value="PROTEIN PHOSPHATASE 2C"/>
    <property type="match status" value="1"/>
</dbReference>
<reference evidence="3" key="1">
    <citation type="submission" date="2021-01" db="EMBL/GenBank/DDBJ databases">
        <authorList>
            <person name="Corre E."/>
            <person name="Pelletier E."/>
            <person name="Niang G."/>
            <person name="Scheremetjew M."/>
            <person name="Finn R."/>
            <person name="Kale V."/>
            <person name="Holt S."/>
            <person name="Cochrane G."/>
            <person name="Meng A."/>
            <person name="Brown T."/>
            <person name="Cohen L."/>
        </authorList>
    </citation>
    <scope>NUCLEOTIDE SEQUENCE</scope>
    <source>
        <strain evidence="3">NIES-381</strain>
    </source>
</reference>
<dbReference type="SMART" id="SM00332">
    <property type="entry name" value="PP2Cc"/>
    <property type="match status" value="1"/>
</dbReference>
<name>A0A7S1JCH3_9EUGL</name>
<feature type="domain" description="PPM-type phosphatase" evidence="2">
    <location>
        <begin position="1"/>
        <end position="219"/>
    </location>
</feature>
<dbReference type="GO" id="GO:0046872">
    <property type="term" value="F:metal ion binding"/>
    <property type="evidence" value="ECO:0007669"/>
    <property type="project" value="UniProtKB-UniRule"/>
</dbReference>
<comment type="catalytic activity">
    <reaction evidence="1">
        <text>O-phospho-L-seryl-[protein] + H2O = L-seryl-[protein] + phosphate</text>
        <dbReference type="Rhea" id="RHEA:20629"/>
        <dbReference type="Rhea" id="RHEA-COMP:9863"/>
        <dbReference type="Rhea" id="RHEA-COMP:11604"/>
        <dbReference type="ChEBI" id="CHEBI:15377"/>
        <dbReference type="ChEBI" id="CHEBI:29999"/>
        <dbReference type="ChEBI" id="CHEBI:43474"/>
        <dbReference type="ChEBI" id="CHEBI:83421"/>
        <dbReference type="EC" id="3.1.3.16"/>
    </reaction>
</comment>
<dbReference type="PANTHER" id="PTHR12320:SF1">
    <property type="entry name" value="PROTEIN PHOSPHATASE PTC7 HOMOLOG"/>
    <property type="match status" value="1"/>
</dbReference>
<dbReference type="Gene3D" id="3.60.40.10">
    <property type="entry name" value="PPM-type phosphatase domain"/>
    <property type="match status" value="1"/>
</dbReference>
<evidence type="ECO:0000256" key="1">
    <source>
        <dbReference type="RuleBase" id="RU366020"/>
    </source>
</evidence>
<dbReference type="SUPFAM" id="SSF81606">
    <property type="entry name" value="PP2C-like"/>
    <property type="match status" value="1"/>
</dbReference>
<dbReference type="Pfam" id="PF13672">
    <property type="entry name" value="PP2C_2"/>
    <property type="match status" value="1"/>
</dbReference>
<dbReference type="AlphaFoldDB" id="A0A7S1JCH3"/>
<dbReference type="PROSITE" id="PS51746">
    <property type="entry name" value="PPM_2"/>
    <property type="match status" value="1"/>
</dbReference>
<dbReference type="EC" id="3.1.3.16" evidence="1"/>
<dbReference type="EMBL" id="HBGA01137269">
    <property type="protein sequence ID" value="CAD9039579.1"/>
    <property type="molecule type" value="Transcribed_RNA"/>
</dbReference>
<comment type="catalytic activity">
    <reaction evidence="1">
        <text>O-phospho-L-threonyl-[protein] + H2O = L-threonyl-[protein] + phosphate</text>
        <dbReference type="Rhea" id="RHEA:47004"/>
        <dbReference type="Rhea" id="RHEA-COMP:11060"/>
        <dbReference type="Rhea" id="RHEA-COMP:11605"/>
        <dbReference type="ChEBI" id="CHEBI:15377"/>
        <dbReference type="ChEBI" id="CHEBI:30013"/>
        <dbReference type="ChEBI" id="CHEBI:43474"/>
        <dbReference type="ChEBI" id="CHEBI:61977"/>
        <dbReference type="EC" id="3.1.3.16"/>
    </reaction>
</comment>
<gene>
    <name evidence="3" type="ORF">EGYM00392_LOCUS50745</name>
</gene>
<dbReference type="InterPro" id="IPR001932">
    <property type="entry name" value="PPM-type_phosphatase-like_dom"/>
</dbReference>